<evidence type="ECO:0000256" key="1">
    <source>
        <dbReference type="ARBA" id="ARBA00000085"/>
    </source>
</evidence>
<dbReference type="InterPro" id="IPR005467">
    <property type="entry name" value="His_kinase_dom"/>
</dbReference>
<keyword evidence="8" id="KW-1133">Transmembrane helix</keyword>
<dbReference type="RefSeq" id="WP_072966330.1">
    <property type="nucleotide sequence ID" value="NZ_FRAJ01000007.1"/>
</dbReference>
<evidence type="ECO:0000256" key="6">
    <source>
        <dbReference type="ARBA" id="ARBA00022840"/>
    </source>
</evidence>
<protein>
    <recommendedName>
        <fullName evidence="2">histidine kinase</fullName>
        <ecNumber evidence="2">2.7.13.3</ecNumber>
    </recommendedName>
</protein>
<evidence type="ECO:0000313" key="10">
    <source>
        <dbReference type="EMBL" id="SHK01272.1"/>
    </source>
</evidence>
<gene>
    <name evidence="10" type="ORF">SAMN02745883_01046</name>
</gene>
<dbReference type="Proteomes" id="UP000184082">
    <property type="component" value="Unassembled WGS sequence"/>
</dbReference>
<comment type="catalytic activity">
    <reaction evidence="1">
        <text>ATP + protein L-histidine = ADP + protein N-phospho-L-histidine.</text>
        <dbReference type="EC" id="2.7.13.3"/>
    </reaction>
</comment>
<dbReference type="GO" id="GO:0005524">
    <property type="term" value="F:ATP binding"/>
    <property type="evidence" value="ECO:0007669"/>
    <property type="project" value="UniProtKB-KW"/>
</dbReference>
<keyword evidence="5 10" id="KW-0418">Kinase</keyword>
<organism evidence="10 11">
    <name type="scientific">Caminicella sporogenes DSM 14501</name>
    <dbReference type="NCBI Taxonomy" id="1121266"/>
    <lineage>
        <taxon>Bacteria</taxon>
        <taxon>Bacillati</taxon>
        <taxon>Bacillota</taxon>
        <taxon>Clostridia</taxon>
        <taxon>Peptostreptococcales</taxon>
        <taxon>Caminicellaceae</taxon>
        <taxon>Caminicella</taxon>
    </lineage>
</organism>
<feature type="transmembrane region" description="Helical" evidence="8">
    <location>
        <begin position="53"/>
        <end position="71"/>
    </location>
</feature>
<dbReference type="PANTHER" id="PTHR43065">
    <property type="entry name" value="SENSOR HISTIDINE KINASE"/>
    <property type="match status" value="1"/>
</dbReference>
<evidence type="ECO:0000256" key="8">
    <source>
        <dbReference type="SAM" id="Phobius"/>
    </source>
</evidence>
<feature type="transmembrane region" description="Helical" evidence="8">
    <location>
        <begin position="91"/>
        <end position="110"/>
    </location>
</feature>
<dbReference type="InterPro" id="IPR036890">
    <property type="entry name" value="HATPase_C_sf"/>
</dbReference>
<name>A0A1M6P060_9FIRM</name>
<evidence type="ECO:0000313" key="11">
    <source>
        <dbReference type="Proteomes" id="UP000184082"/>
    </source>
</evidence>
<dbReference type="Gene3D" id="3.30.565.10">
    <property type="entry name" value="Histidine kinase-like ATPase, C-terminal domain"/>
    <property type="match status" value="1"/>
</dbReference>
<accession>A0A1M6P060</accession>
<dbReference type="CDD" id="cd00075">
    <property type="entry name" value="HATPase"/>
    <property type="match status" value="1"/>
</dbReference>
<reference evidence="10 11" key="1">
    <citation type="submission" date="2016-11" db="EMBL/GenBank/DDBJ databases">
        <authorList>
            <person name="Jaros S."/>
            <person name="Januszkiewicz K."/>
            <person name="Wedrychowicz H."/>
        </authorList>
    </citation>
    <scope>NUCLEOTIDE SEQUENCE [LARGE SCALE GENOMIC DNA]</scope>
    <source>
        <strain evidence="10 11">DSM 14501</strain>
    </source>
</reference>
<evidence type="ECO:0000256" key="5">
    <source>
        <dbReference type="ARBA" id="ARBA00022777"/>
    </source>
</evidence>
<keyword evidence="8" id="KW-0472">Membrane</keyword>
<dbReference type="PROSITE" id="PS50109">
    <property type="entry name" value="HIS_KIN"/>
    <property type="match status" value="1"/>
</dbReference>
<dbReference type="EC" id="2.7.13.3" evidence="2"/>
<dbReference type="GO" id="GO:0004673">
    <property type="term" value="F:protein histidine kinase activity"/>
    <property type="evidence" value="ECO:0007669"/>
    <property type="project" value="UniProtKB-EC"/>
</dbReference>
<dbReference type="EMBL" id="FRAJ01000007">
    <property type="protein sequence ID" value="SHK01272.1"/>
    <property type="molecule type" value="Genomic_DNA"/>
</dbReference>
<dbReference type="PRINTS" id="PR00344">
    <property type="entry name" value="BCTRLSENSOR"/>
</dbReference>
<keyword evidence="4" id="KW-0547">Nucleotide-binding</keyword>
<dbReference type="SMART" id="SM00387">
    <property type="entry name" value="HATPase_c"/>
    <property type="match status" value="1"/>
</dbReference>
<evidence type="ECO:0000259" key="9">
    <source>
        <dbReference type="PROSITE" id="PS50109"/>
    </source>
</evidence>
<sequence>MKDKYRVKKILIVAVTTALMGQVYLNPFNSDFRLSIGIAILTFLLIKFDDISIILTTLCTSISVFIFRFFIDVFQLTCLTSAEITNIFSKHFPSAIFYIAFGIALFELHIRDYKKRPVFFIFLVGISDIVSNILEAAVRQEFTKTSIEIILTSLFIAGFTRATISLVLFSGAKAYNMLILKEEHEMRYRSLLLLTANMKAELFLLRKTMKDIEQAMEKSYLIYTELKKANEDVDKDYFEKLKRRILNLTKDIHEIKKDNQRVLLGIERLLPNAEENNSIRLSTIFKILYDNTIRVIRSLGKNIYVFIDYSDDFMIYEYYPLITILNNLINNSIDAIKGEGFIKIIQKVEEDYVLFQLIDNGEGIDEKDIDVIFEPGFSTKFDIKTGRMSTGLGLAHVKHILENHYKGKIKVESEKGKGTQFFIYIPKKNLIMEGDKS</sequence>
<evidence type="ECO:0000256" key="2">
    <source>
        <dbReference type="ARBA" id="ARBA00012438"/>
    </source>
</evidence>
<dbReference type="AlphaFoldDB" id="A0A1M6P060"/>
<keyword evidence="7" id="KW-0902">Two-component regulatory system</keyword>
<evidence type="ECO:0000256" key="3">
    <source>
        <dbReference type="ARBA" id="ARBA00022679"/>
    </source>
</evidence>
<keyword evidence="6" id="KW-0067">ATP-binding</keyword>
<feature type="transmembrane region" description="Helical" evidence="8">
    <location>
        <begin position="149"/>
        <end position="169"/>
    </location>
</feature>
<feature type="transmembrane region" description="Helical" evidence="8">
    <location>
        <begin position="117"/>
        <end position="137"/>
    </location>
</feature>
<dbReference type="InterPro" id="IPR003594">
    <property type="entry name" value="HATPase_dom"/>
</dbReference>
<dbReference type="GO" id="GO:0000160">
    <property type="term" value="P:phosphorelay signal transduction system"/>
    <property type="evidence" value="ECO:0007669"/>
    <property type="project" value="UniProtKB-KW"/>
</dbReference>
<dbReference type="PANTHER" id="PTHR43065:SF46">
    <property type="entry name" value="C4-DICARBOXYLATE TRANSPORT SENSOR PROTEIN DCTB"/>
    <property type="match status" value="1"/>
</dbReference>
<dbReference type="SUPFAM" id="SSF55874">
    <property type="entry name" value="ATPase domain of HSP90 chaperone/DNA topoisomerase II/histidine kinase"/>
    <property type="match status" value="1"/>
</dbReference>
<evidence type="ECO:0000256" key="7">
    <source>
        <dbReference type="ARBA" id="ARBA00023012"/>
    </source>
</evidence>
<keyword evidence="11" id="KW-1185">Reference proteome</keyword>
<dbReference type="Pfam" id="PF02518">
    <property type="entry name" value="HATPase_c"/>
    <property type="match status" value="1"/>
</dbReference>
<evidence type="ECO:0000256" key="4">
    <source>
        <dbReference type="ARBA" id="ARBA00022741"/>
    </source>
</evidence>
<keyword evidence="8" id="KW-0812">Transmembrane</keyword>
<proteinExistence type="predicted"/>
<feature type="domain" description="Histidine kinase" evidence="9">
    <location>
        <begin position="321"/>
        <end position="429"/>
    </location>
</feature>
<dbReference type="InterPro" id="IPR004358">
    <property type="entry name" value="Sig_transdc_His_kin-like_C"/>
</dbReference>
<keyword evidence="3" id="KW-0808">Transferase</keyword>
<dbReference type="STRING" id="1121266.SAMN02745883_01046"/>